<organism evidence="4 5">
    <name type="scientific">Oryzias melastigma</name>
    <name type="common">Marine medaka</name>
    <dbReference type="NCBI Taxonomy" id="30732"/>
    <lineage>
        <taxon>Eukaryota</taxon>
        <taxon>Metazoa</taxon>
        <taxon>Chordata</taxon>
        <taxon>Craniata</taxon>
        <taxon>Vertebrata</taxon>
        <taxon>Euteleostomi</taxon>
        <taxon>Actinopterygii</taxon>
        <taxon>Neopterygii</taxon>
        <taxon>Teleostei</taxon>
        <taxon>Neoteleostei</taxon>
        <taxon>Acanthomorphata</taxon>
        <taxon>Ovalentaria</taxon>
        <taxon>Atherinomorphae</taxon>
        <taxon>Beloniformes</taxon>
        <taxon>Adrianichthyidae</taxon>
        <taxon>Oryziinae</taxon>
        <taxon>Oryzias</taxon>
    </lineage>
</organism>
<comment type="subcellular location">
    <subcellularLocation>
        <location evidence="1">Nucleus</location>
    </subcellularLocation>
</comment>
<dbReference type="Pfam" id="PF24626">
    <property type="entry name" value="SH3_Tf2-1"/>
    <property type="match status" value="1"/>
</dbReference>
<dbReference type="Gene3D" id="3.30.420.10">
    <property type="entry name" value="Ribonuclease H-like superfamily/Ribonuclease H"/>
    <property type="match status" value="1"/>
</dbReference>
<dbReference type="AlphaFoldDB" id="A0A3B3BQW5"/>
<dbReference type="Ensembl" id="ENSOMET00000003725.1">
    <property type="protein sequence ID" value="ENSOMEP00000007669.1"/>
    <property type="gene ID" value="ENSOMEG00000008777.1"/>
</dbReference>
<dbReference type="InterPro" id="IPR056924">
    <property type="entry name" value="SH3_Tf2-1"/>
</dbReference>
<dbReference type="SUPFAM" id="SSF53098">
    <property type="entry name" value="Ribonuclease H-like"/>
    <property type="match status" value="1"/>
</dbReference>
<dbReference type="GeneTree" id="ENSGT00940000176277"/>
<feature type="domain" description="Integrase catalytic" evidence="3">
    <location>
        <begin position="1"/>
        <end position="121"/>
    </location>
</feature>
<proteinExistence type="predicted"/>
<protein>
    <recommendedName>
        <fullName evidence="6">Integrase catalytic domain-containing protein</fullName>
    </recommendedName>
</protein>
<evidence type="ECO:0000256" key="1">
    <source>
        <dbReference type="ARBA" id="ARBA00004123"/>
    </source>
</evidence>
<dbReference type="InterPro" id="IPR012337">
    <property type="entry name" value="RNaseH-like_sf"/>
</dbReference>
<dbReference type="PANTHER" id="PTHR37984">
    <property type="entry name" value="PROTEIN CBG26694"/>
    <property type="match status" value="1"/>
</dbReference>
<dbReference type="STRING" id="30732.ENSOMEP00000007669"/>
<dbReference type="SUPFAM" id="SSF54160">
    <property type="entry name" value="Chromo domain-like"/>
    <property type="match status" value="1"/>
</dbReference>
<dbReference type="OMA" id="FENSWET"/>
<dbReference type="GO" id="GO:0005634">
    <property type="term" value="C:nucleus"/>
    <property type="evidence" value="ECO:0007669"/>
    <property type="project" value="UniProtKB-SubCell"/>
</dbReference>
<dbReference type="PROSITE" id="PS50013">
    <property type="entry name" value="CHROMO_2"/>
    <property type="match status" value="1"/>
</dbReference>
<evidence type="ECO:0000259" key="3">
    <source>
        <dbReference type="PROSITE" id="PS50994"/>
    </source>
</evidence>
<dbReference type="PROSITE" id="PS50994">
    <property type="entry name" value="INTEGRASE"/>
    <property type="match status" value="1"/>
</dbReference>
<dbReference type="Proteomes" id="UP000261560">
    <property type="component" value="Unplaced"/>
</dbReference>
<dbReference type="PaxDb" id="30732-ENSOMEP00000007669"/>
<reference evidence="4" key="2">
    <citation type="submission" date="2025-09" db="UniProtKB">
        <authorList>
            <consortium name="Ensembl"/>
        </authorList>
    </citation>
    <scope>IDENTIFICATION</scope>
</reference>
<feature type="domain" description="Chromo" evidence="2">
    <location>
        <begin position="263"/>
        <end position="294"/>
    </location>
</feature>
<name>A0A3B3BQW5_ORYME</name>
<dbReference type="InterPro" id="IPR000953">
    <property type="entry name" value="Chromo/chromo_shadow_dom"/>
</dbReference>
<sequence>MVHFVALLKLPTAKETAETLLEHVIRIHGLPRDIVSDRGPQFTAKFCRLLWVSVSLSSSLHPKSNGQLECLNMQLETSLRLLCSREPASWSRNLVWAEYAHKSLPSSATGLSPFQVVFGYQPPVFSSQEREVCVPSAHASVQRCQRAWRKARQVLLRTVDIYRTMANRHRVPAPSYQVGQKVWLSTANLPLRVETRKLAPRFVGPFPITKVVNPVAVHLRLPRPLRIHPTFHVSKVKPVQSSRFVPPAAPPPPVQYIDGGPAYTVRCLLRSRRRGRGLQYLVDWEGYGPEERSWVLLVSFSILNSSPSSIETSLASLLDCLVPVLSGGVLSWQQLPCC</sequence>
<dbReference type="InterPro" id="IPR001584">
    <property type="entry name" value="Integrase_cat-core"/>
</dbReference>
<evidence type="ECO:0008006" key="6">
    <source>
        <dbReference type="Google" id="ProtNLM"/>
    </source>
</evidence>
<keyword evidence="5" id="KW-1185">Reference proteome</keyword>
<dbReference type="InterPro" id="IPR036397">
    <property type="entry name" value="RNaseH_sf"/>
</dbReference>
<evidence type="ECO:0000313" key="4">
    <source>
        <dbReference type="Ensembl" id="ENSOMEP00000007669.1"/>
    </source>
</evidence>
<accession>A0A3B3BQW5</accession>
<dbReference type="GO" id="GO:0015074">
    <property type="term" value="P:DNA integration"/>
    <property type="evidence" value="ECO:0007669"/>
    <property type="project" value="InterPro"/>
</dbReference>
<reference evidence="4" key="1">
    <citation type="submission" date="2025-08" db="UniProtKB">
        <authorList>
            <consortium name="Ensembl"/>
        </authorList>
    </citation>
    <scope>IDENTIFICATION</scope>
</reference>
<evidence type="ECO:0000313" key="5">
    <source>
        <dbReference type="Proteomes" id="UP000261560"/>
    </source>
</evidence>
<evidence type="ECO:0000259" key="2">
    <source>
        <dbReference type="PROSITE" id="PS50013"/>
    </source>
</evidence>
<dbReference type="PANTHER" id="PTHR37984:SF15">
    <property type="entry name" value="INTEGRASE CATALYTIC DOMAIN-CONTAINING PROTEIN"/>
    <property type="match status" value="1"/>
</dbReference>
<dbReference type="Gene3D" id="2.40.50.40">
    <property type="match status" value="1"/>
</dbReference>
<dbReference type="InterPro" id="IPR050951">
    <property type="entry name" value="Retrovirus_Pol_polyprotein"/>
</dbReference>
<dbReference type="InterPro" id="IPR016197">
    <property type="entry name" value="Chromo-like_dom_sf"/>
</dbReference>
<dbReference type="GO" id="GO:0003676">
    <property type="term" value="F:nucleic acid binding"/>
    <property type="evidence" value="ECO:0007669"/>
    <property type="project" value="InterPro"/>
</dbReference>